<sequence>MICFPTVVDPVKTTFLTSGCVTKRLPTMLPFPGSTLKTPSGIPALRASSPKRIAESGVYSAGFNTTVFPAASAGANPQPAIGIGKFQGTIMPTTPRGSLNVTSIPPGTGICRPNKRSGTAA</sequence>
<feature type="compositionally biased region" description="Polar residues" evidence="1">
    <location>
        <begin position="94"/>
        <end position="105"/>
    </location>
</feature>
<dbReference type="AlphaFoldDB" id="A0A6J6YYD6"/>
<protein>
    <submittedName>
        <fullName evidence="2">Unannotated protein</fullName>
    </submittedName>
</protein>
<dbReference type="EMBL" id="CAFAAY010000037">
    <property type="protein sequence ID" value="CAB4814461.1"/>
    <property type="molecule type" value="Genomic_DNA"/>
</dbReference>
<accession>A0A6J6YYD6</accession>
<evidence type="ECO:0000313" key="2">
    <source>
        <dbReference type="EMBL" id="CAB4814461.1"/>
    </source>
</evidence>
<proteinExistence type="predicted"/>
<name>A0A6J6YYD6_9ZZZZ</name>
<reference evidence="2" key="1">
    <citation type="submission" date="2020-05" db="EMBL/GenBank/DDBJ databases">
        <authorList>
            <person name="Chiriac C."/>
            <person name="Salcher M."/>
            <person name="Ghai R."/>
            <person name="Kavagutti S V."/>
        </authorList>
    </citation>
    <scope>NUCLEOTIDE SEQUENCE</scope>
</reference>
<evidence type="ECO:0000256" key="1">
    <source>
        <dbReference type="SAM" id="MobiDB-lite"/>
    </source>
</evidence>
<gene>
    <name evidence="2" type="ORF">UFOPK3124_00637</name>
</gene>
<feature type="region of interest" description="Disordered" evidence="1">
    <location>
        <begin position="94"/>
        <end position="121"/>
    </location>
</feature>
<organism evidence="2">
    <name type="scientific">freshwater metagenome</name>
    <dbReference type="NCBI Taxonomy" id="449393"/>
    <lineage>
        <taxon>unclassified sequences</taxon>
        <taxon>metagenomes</taxon>
        <taxon>ecological metagenomes</taxon>
    </lineage>
</organism>